<evidence type="ECO:0000313" key="1">
    <source>
        <dbReference type="EMBL" id="CAB5218786.1"/>
    </source>
</evidence>
<accession>A0A6J7WLU1</accession>
<sequence length="75" mass="8941">MGLFYFMAIEKRYYDEDADSYSYLSFFHTNLNKIRITIEDNSAGFFVDLEADELKELICDLNFILKEINETNELH</sequence>
<proteinExistence type="predicted"/>
<reference evidence="1" key="1">
    <citation type="submission" date="2020-05" db="EMBL/GenBank/DDBJ databases">
        <authorList>
            <person name="Chiriac C."/>
            <person name="Salcher M."/>
            <person name="Ghai R."/>
            <person name="Kavagutti S V."/>
        </authorList>
    </citation>
    <scope>NUCLEOTIDE SEQUENCE</scope>
</reference>
<gene>
    <name evidence="1" type="ORF">UFOVP215_3</name>
</gene>
<dbReference type="EMBL" id="LR798266">
    <property type="protein sequence ID" value="CAB5218786.1"/>
    <property type="molecule type" value="Genomic_DNA"/>
</dbReference>
<protein>
    <submittedName>
        <fullName evidence="1">Uncharacterized protein</fullName>
    </submittedName>
</protein>
<name>A0A6J7WLU1_9CAUD</name>
<organism evidence="1">
    <name type="scientific">uncultured Caudovirales phage</name>
    <dbReference type="NCBI Taxonomy" id="2100421"/>
    <lineage>
        <taxon>Viruses</taxon>
        <taxon>Duplodnaviria</taxon>
        <taxon>Heunggongvirae</taxon>
        <taxon>Uroviricota</taxon>
        <taxon>Caudoviricetes</taxon>
        <taxon>Peduoviridae</taxon>
        <taxon>Maltschvirus</taxon>
        <taxon>Maltschvirus maltsch</taxon>
    </lineage>
</organism>